<keyword evidence="1" id="KW-0472">Membrane</keyword>
<evidence type="ECO:0000313" key="3">
    <source>
        <dbReference type="Proteomes" id="UP000244912"/>
    </source>
</evidence>
<feature type="transmembrane region" description="Helical" evidence="1">
    <location>
        <begin position="92"/>
        <end position="116"/>
    </location>
</feature>
<dbReference type="GO" id="GO:0047519">
    <property type="term" value="F:quinate dehydrogenase (quinone) activity"/>
    <property type="evidence" value="ECO:0007669"/>
    <property type="project" value="UniProtKB-EC"/>
</dbReference>
<evidence type="ECO:0000313" key="2">
    <source>
        <dbReference type="EMBL" id="SPJ26117.1"/>
    </source>
</evidence>
<accession>A0A2R8C122</accession>
<gene>
    <name evidence="2" type="primary">quiA</name>
    <name evidence="2" type="ORF">PAA8504_03973</name>
</gene>
<feature type="transmembrane region" description="Helical" evidence="1">
    <location>
        <begin position="16"/>
        <end position="40"/>
    </location>
</feature>
<dbReference type="AlphaFoldDB" id="A0A2R8C122"/>
<feature type="transmembrane region" description="Helical" evidence="1">
    <location>
        <begin position="46"/>
        <end position="63"/>
    </location>
</feature>
<keyword evidence="1" id="KW-0812">Transmembrane</keyword>
<sequence>MSTSTNSSMPQRAGKIAVIVLAAVLAVIGAILLGGGAYLIILGGSWYYALAGIALIASGVLLFRFSVVAVAVYTALWLATLFWTLWEVQFDWWAWVPRMVAPSVLLILVLLCLPAITTRRPAARSV</sequence>
<dbReference type="EMBL" id="ONZF01000014">
    <property type="protein sequence ID" value="SPJ26117.1"/>
    <property type="molecule type" value="Genomic_DNA"/>
</dbReference>
<organism evidence="2 3">
    <name type="scientific">Palleronia abyssalis</name>
    <dbReference type="NCBI Taxonomy" id="1501240"/>
    <lineage>
        <taxon>Bacteria</taxon>
        <taxon>Pseudomonadati</taxon>
        <taxon>Pseudomonadota</taxon>
        <taxon>Alphaproteobacteria</taxon>
        <taxon>Rhodobacterales</taxon>
        <taxon>Roseobacteraceae</taxon>
        <taxon>Palleronia</taxon>
    </lineage>
</organism>
<keyword evidence="2" id="KW-0560">Oxidoreductase</keyword>
<feature type="transmembrane region" description="Helical" evidence="1">
    <location>
        <begin position="70"/>
        <end position="86"/>
    </location>
</feature>
<evidence type="ECO:0000256" key="1">
    <source>
        <dbReference type="SAM" id="Phobius"/>
    </source>
</evidence>
<dbReference type="RefSeq" id="WP_108895826.1">
    <property type="nucleotide sequence ID" value="NZ_ONZF01000014.1"/>
</dbReference>
<reference evidence="2 3" key="1">
    <citation type="submission" date="2018-03" db="EMBL/GenBank/DDBJ databases">
        <authorList>
            <person name="Keele B.F."/>
        </authorList>
    </citation>
    <scope>NUCLEOTIDE SEQUENCE [LARGE SCALE GENOMIC DNA]</scope>
    <source>
        <strain evidence="2 3">CECT 8504</strain>
    </source>
</reference>
<dbReference type="EC" id="1.1.5.8" evidence="2"/>
<name>A0A2R8C122_9RHOB</name>
<protein>
    <submittedName>
        <fullName evidence="2">Quinate/shikimate dehydrogenase (Quinone)</fullName>
        <ecNumber evidence="2">1.1.5.8</ecNumber>
    </submittedName>
</protein>
<keyword evidence="3" id="KW-1185">Reference proteome</keyword>
<keyword evidence="1" id="KW-1133">Transmembrane helix</keyword>
<proteinExistence type="predicted"/>
<dbReference type="Proteomes" id="UP000244912">
    <property type="component" value="Unassembled WGS sequence"/>
</dbReference>